<dbReference type="PATRIC" id="fig|1230457.4.peg.339"/>
<feature type="region of interest" description="Disordered" evidence="1">
    <location>
        <begin position="88"/>
        <end position="110"/>
    </location>
</feature>
<dbReference type="eggNOG" id="arCOG10787">
    <property type="taxonomic scope" value="Archaea"/>
</dbReference>
<evidence type="ECO:0000313" key="3">
    <source>
        <dbReference type="Proteomes" id="UP000011615"/>
    </source>
</evidence>
<name>M0CRV3_9EURY</name>
<evidence type="ECO:0000256" key="1">
    <source>
        <dbReference type="SAM" id="MobiDB-lite"/>
    </source>
</evidence>
<protein>
    <submittedName>
        <fullName evidence="2">Uncharacterized protein</fullName>
    </submittedName>
</protein>
<evidence type="ECO:0000313" key="2">
    <source>
        <dbReference type="EMBL" id="ELZ25122.1"/>
    </source>
</evidence>
<dbReference type="Proteomes" id="UP000011615">
    <property type="component" value="Unassembled WGS sequence"/>
</dbReference>
<reference evidence="2 3" key="1">
    <citation type="journal article" date="2014" name="PLoS Genet.">
        <title>Phylogenetically driven sequencing of extremely halophilic archaea reveals strategies for static and dynamic osmo-response.</title>
        <authorList>
            <person name="Becker E.A."/>
            <person name="Seitzer P.M."/>
            <person name="Tritt A."/>
            <person name="Larsen D."/>
            <person name="Krusor M."/>
            <person name="Yao A.I."/>
            <person name="Wu D."/>
            <person name="Madern D."/>
            <person name="Eisen J.A."/>
            <person name="Darling A.E."/>
            <person name="Facciotti M.T."/>
        </authorList>
    </citation>
    <scope>NUCLEOTIDE SEQUENCE [LARGE SCALE GENOMIC DNA]</scope>
    <source>
        <strain evidence="2 3">JCM 13563</strain>
    </source>
</reference>
<organism evidence="2 3">
    <name type="scientific">Natrinema limicola JCM 13563</name>
    <dbReference type="NCBI Taxonomy" id="1230457"/>
    <lineage>
        <taxon>Archaea</taxon>
        <taxon>Methanobacteriati</taxon>
        <taxon>Methanobacteriota</taxon>
        <taxon>Stenosarchaea group</taxon>
        <taxon>Halobacteria</taxon>
        <taxon>Halobacteriales</taxon>
        <taxon>Natrialbaceae</taxon>
        <taxon>Natrinema</taxon>
    </lineage>
</organism>
<proteinExistence type="predicted"/>
<sequence length="110" mass="12084">MTFRVTGQPLCAFLLTVRPCTRTIEAKPTPIENPTLEGLQTDREEIVGDLQDPILGNLVETELGRGIERLALTKLETLLALADRIGLPDEITPSSRPDKRQRTASSGCRS</sequence>
<comment type="caution">
    <text evidence="2">The sequence shown here is derived from an EMBL/GenBank/DDBJ whole genome shotgun (WGS) entry which is preliminary data.</text>
</comment>
<keyword evidence="3" id="KW-1185">Reference proteome</keyword>
<gene>
    <name evidence="2" type="ORF">C476_01742</name>
</gene>
<dbReference type="EMBL" id="AOIT01000016">
    <property type="protein sequence ID" value="ELZ25122.1"/>
    <property type="molecule type" value="Genomic_DNA"/>
</dbReference>
<dbReference type="AlphaFoldDB" id="M0CRV3"/>
<accession>M0CRV3</accession>